<proteinExistence type="predicted"/>
<keyword evidence="2" id="KW-0560">Oxidoreductase</keyword>
<dbReference type="PANTHER" id="PTHR36110">
    <property type="entry name" value="RING-CLEAVING DIOXYGENASE MHQE-RELATED"/>
    <property type="match status" value="1"/>
</dbReference>
<evidence type="ECO:0000259" key="1">
    <source>
        <dbReference type="PROSITE" id="PS51819"/>
    </source>
</evidence>
<keyword evidence="2" id="KW-0223">Dioxygenase</keyword>
<dbReference type="EMBL" id="UXEP01000003">
    <property type="protein sequence ID" value="VDC41762.1"/>
    <property type="molecule type" value="Genomic_DNA"/>
</dbReference>
<dbReference type="RefSeq" id="WP_125073716.1">
    <property type="nucleotide sequence ID" value="NZ_CP053792.1"/>
</dbReference>
<evidence type="ECO:0000313" key="2">
    <source>
        <dbReference type="EMBL" id="VDC41762.1"/>
    </source>
</evidence>
<feature type="domain" description="VOC" evidence="1">
    <location>
        <begin position="6"/>
        <end position="130"/>
    </location>
</feature>
<evidence type="ECO:0000313" key="3">
    <source>
        <dbReference type="Proteomes" id="UP000280759"/>
    </source>
</evidence>
<dbReference type="InterPro" id="IPR052537">
    <property type="entry name" value="Extradiol_RC_dioxygenase"/>
</dbReference>
<feature type="domain" description="VOC" evidence="1">
    <location>
        <begin position="141"/>
        <end position="258"/>
    </location>
</feature>
<gene>
    <name evidence="2" type="primary">mhqO</name>
    <name evidence="2" type="ORF">FMV2238Y02_02060</name>
</gene>
<dbReference type="Proteomes" id="UP000280759">
    <property type="component" value="Unassembled WGS sequence"/>
</dbReference>
<dbReference type="Pfam" id="PF00903">
    <property type="entry name" value="Glyoxalase"/>
    <property type="match status" value="2"/>
</dbReference>
<reference evidence="2 3" key="1">
    <citation type="submission" date="2018-10" db="EMBL/GenBank/DDBJ databases">
        <authorList>
            <consortium name="Molecular Microbiology and Infection Unit (UMMI)"/>
            <person name="Machado M."/>
        </authorList>
    </citation>
    <scope>NUCLEOTIDE SEQUENCE [LARGE SCALE GENOMIC DNA]</scope>
    <source>
        <strain evidence="2">FMV2238.02</strain>
    </source>
</reference>
<dbReference type="PANTHER" id="PTHR36110:SF2">
    <property type="entry name" value="RING-CLEAVING DIOXYGENASE MHQE-RELATED"/>
    <property type="match status" value="1"/>
</dbReference>
<name>A0A3P5XM43_STRCB</name>
<dbReference type="InterPro" id="IPR004360">
    <property type="entry name" value="Glyas_Fos-R_dOase_dom"/>
</dbReference>
<dbReference type="AlphaFoldDB" id="A0A3P5XM43"/>
<dbReference type="Gene3D" id="3.10.180.10">
    <property type="entry name" value="2,3-Dihydroxybiphenyl 1,2-Dioxygenase, domain 1"/>
    <property type="match status" value="2"/>
</dbReference>
<dbReference type="SUPFAM" id="SSF54593">
    <property type="entry name" value="Glyoxalase/Bleomycin resistance protein/Dihydroxybiphenyl dioxygenase"/>
    <property type="match status" value="1"/>
</dbReference>
<keyword evidence="3" id="KW-1185">Reference proteome</keyword>
<dbReference type="InterPro" id="IPR037523">
    <property type="entry name" value="VOC_core"/>
</dbReference>
<dbReference type="PROSITE" id="PS51819">
    <property type="entry name" value="VOC"/>
    <property type="match status" value="2"/>
</dbReference>
<sequence length="301" mass="34557">METIEQIHHISAITGDPQETLDFYQQVLKLRLVKQTVNFDDPTTYHLYFANQKVEEGSLMTFFPWGNVSEGVKGSGQVGRIAFRVPKQRLDFWKQQLQDHNVPFEETQWFDAPALFFQDKHKLDLALVEGTDEKETPAILGFHGVMLLSSDDQASREFLTTLMGLKEIDQTTSYRRFKTQGSLAHEILIPKQASPRGSWGPGTGHHIAWKVTDKDSLMTYQTELGRQGFHTTVIRDRKYFQSIYLREKGKVIFEFATQGPGMTVDETMDQLGHTLQLPKRYETRRQEITDNLPPLSGTHPL</sequence>
<dbReference type="GO" id="GO:0051213">
    <property type="term" value="F:dioxygenase activity"/>
    <property type="evidence" value="ECO:0007669"/>
    <property type="project" value="UniProtKB-KW"/>
</dbReference>
<accession>A0A3P5XM43</accession>
<organism evidence="2 3">
    <name type="scientific">Streptococcus canis</name>
    <dbReference type="NCBI Taxonomy" id="1329"/>
    <lineage>
        <taxon>Bacteria</taxon>
        <taxon>Bacillati</taxon>
        <taxon>Bacillota</taxon>
        <taxon>Bacilli</taxon>
        <taxon>Lactobacillales</taxon>
        <taxon>Streptococcaceae</taxon>
        <taxon>Streptococcus</taxon>
    </lineage>
</organism>
<protein>
    <submittedName>
        <fullName evidence="2">Ring-cleaving dioxygenase MhqO</fullName>
        <ecNumber evidence="2">1.13.11.-</ecNumber>
    </submittedName>
</protein>
<dbReference type="EC" id="1.13.11.-" evidence="2"/>
<dbReference type="InterPro" id="IPR029068">
    <property type="entry name" value="Glyas_Bleomycin-R_OHBP_Dase"/>
</dbReference>